<dbReference type="EMBL" id="VXIV02000830">
    <property type="protein sequence ID" value="KAF6035778.1"/>
    <property type="molecule type" value="Genomic_DNA"/>
</dbReference>
<dbReference type="AlphaFoldDB" id="A0A7J7KDT2"/>
<reference evidence="2" key="1">
    <citation type="submission" date="2020-06" db="EMBL/GenBank/DDBJ databases">
        <title>Draft genome of Bugula neritina, a colonial animal packing powerful symbionts and potential medicines.</title>
        <authorList>
            <person name="Rayko M."/>
        </authorList>
    </citation>
    <scope>NUCLEOTIDE SEQUENCE [LARGE SCALE GENOMIC DNA]</scope>
    <source>
        <strain evidence="2">Kwan_BN1</strain>
    </source>
</reference>
<feature type="chain" id="PRO_5029823460" description="Fibronectin type-III domain-containing protein" evidence="1">
    <location>
        <begin position="23"/>
        <end position="177"/>
    </location>
</feature>
<name>A0A7J7KDT2_BUGNE</name>
<evidence type="ECO:0000256" key="1">
    <source>
        <dbReference type="SAM" id="SignalP"/>
    </source>
</evidence>
<comment type="caution">
    <text evidence="2">The sequence shown here is derived from an EMBL/GenBank/DDBJ whole genome shotgun (WGS) entry which is preliminary data.</text>
</comment>
<organism evidence="2 3">
    <name type="scientific">Bugula neritina</name>
    <name type="common">Brown bryozoan</name>
    <name type="synonym">Sertularia neritina</name>
    <dbReference type="NCBI Taxonomy" id="10212"/>
    <lineage>
        <taxon>Eukaryota</taxon>
        <taxon>Metazoa</taxon>
        <taxon>Spiralia</taxon>
        <taxon>Lophotrochozoa</taxon>
        <taxon>Bryozoa</taxon>
        <taxon>Gymnolaemata</taxon>
        <taxon>Cheilostomatida</taxon>
        <taxon>Flustrina</taxon>
        <taxon>Buguloidea</taxon>
        <taxon>Bugulidae</taxon>
        <taxon>Bugula</taxon>
    </lineage>
</organism>
<protein>
    <recommendedName>
        <fullName evidence="4">Fibronectin type-III domain-containing protein</fullName>
    </recommendedName>
</protein>
<sequence>MMRPSLCVILLLLLQTPLPVTTTDCTPEGFPNYDCQSSSSRSDCVAAHGYSSSNSISEPVLLRYYVFKNNANKYGFYMEWKSPSKDAKSVVGYVIWINRLYLTRLRFELCRYYQIQYTASNNSVVENPVYSLTIDSLEHSNSVYRVEIIALLNSSSSRGGKTSEIFQTYLDLTDTMF</sequence>
<keyword evidence="3" id="KW-1185">Reference proteome</keyword>
<evidence type="ECO:0000313" key="3">
    <source>
        <dbReference type="Proteomes" id="UP000593567"/>
    </source>
</evidence>
<evidence type="ECO:0008006" key="4">
    <source>
        <dbReference type="Google" id="ProtNLM"/>
    </source>
</evidence>
<dbReference type="Proteomes" id="UP000593567">
    <property type="component" value="Unassembled WGS sequence"/>
</dbReference>
<gene>
    <name evidence="2" type="ORF">EB796_005913</name>
</gene>
<feature type="signal peptide" evidence="1">
    <location>
        <begin position="1"/>
        <end position="22"/>
    </location>
</feature>
<evidence type="ECO:0000313" key="2">
    <source>
        <dbReference type="EMBL" id="KAF6035778.1"/>
    </source>
</evidence>
<proteinExistence type="predicted"/>
<keyword evidence="1" id="KW-0732">Signal</keyword>
<accession>A0A7J7KDT2</accession>